<evidence type="ECO:0000256" key="1">
    <source>
        <dbReference type="SAM" id="MobiDB-lite"/>
    </source>
</evidence>
<accession>A0A0C3DXT2</accession>
<dbReference type="EMBL" id="KN832870">
    <property type="protein sequence ID" value="KIN06923.1"/>
    <property type="molecule type" value="Genomic_DNA"/>
</dbReference>
<evidence type="ECO:0000259" key="2">
    <source>
        <dbReference type="Pfam" id="PF01593"/>
    </source>
</evidence>
<sequence>MPLTTIRCTDCWLSDRLFLLLSPGRQASSSFPAASVSFGYPTIIEANGLSNIHIEYHSPIDGHLAIHYGACKKSLSHPSLAHHSVGSTYVGNHHLASRHEHWTDQRPERFVWIVPENVANGGCLHAYSGEDLIGTSQPITVVKRKERRGIALADIAEVEGPWFDGVEYLKAKEPDSVFVAKAKAQRIGILGGGMSGLMTSHLLESVGIHNWTIIESTGRVGGRVHTSYLNNTTPDQYQYQEMGPMRFPVSITYPQNGETIEIKDHKMVFQLADTLNKIHGNDPALSVDFIEWIEDSANAPVDTDKRRPDGTVPGNAEVAANSSLAPTPAQVDNETAVTANEDAITQWQTLNVSNLTEMANNIFRAHKKAIEAGYLSWSEAAYLRYHLNATLNVTDEVDDISDNYDNWLYDNEYFSATTWRTIDKGLSRLPAAFTPLVSNKTLFNSVINELSWNEATQKMTVFYKPRNASWAKSSSIDFDYVVTAVPFSKVRLWRMPAYSSLLSRAIGRYSYDPACKVALMYKTRFWEHLEYPIIGGCGSVNITGIGDICYPSYKINSTGPGVLLASYIEIDALTNTLQALSDGDHVALVQRAMVDVHGEIADEQFTGIYDRVCWGTNPDQAGAWLGPLGGQQQLYLPSFFNTEFHTVFVGEHTSYVHAWIWSALESGVRGTVQLLLDMGLVDEAKQITQTWMARWLTL</sequence>
<dbReference type="STRING" id="913774.A0A0C3DXT2"/>
<gene>
    <name evidence="3" type="ORF">OIDMADRAFT_99369</name>
</gene>
<dbReference type="Gene3D" id="3.90.660.10">
    <property type="match status" value="1"/>
</dbReference>
<dbReference type="PANTHER" id="PTHR10742">
    <property type="entry name" value="FLAVIN MONOAMINE OXIDASE"/>
    <property type="match status" value="1"/>
</dbReference>
<reference evidence="3 4" key="1">
    <citation type="submission" date="2014-04" db="EMBL/GenBank/DDBJ databases">
        <authorList>
            <consortium name="DOE Joint Genome Institute"/>
            <person name="Kuo A."/>
            <person name="Martino E."/>
            <person name="Perotto S."/>
            <person name="Kohler A."/>
            <person name="Nagy L.G."/>
            <person name="Floudas D."/>
            <person name="Copeland A."/>
            <person name="Barry K.W."/>
            <person name="Cichocki N."/>
            <person name="Veneault-Fourrey C."/>
            <person name="LaButti K."/>
            <person name="Lindquist E.A."/>
            <person name="Lipzen A."/>
            <person name="Lundell T."/>
            <person name="Morin E."/>
            <person name="Murat C."/>
            <person name="Sun H."/>
            <person name="Tunlid A."/>
            <person name="Henrissat B."/>
            <person name="Grigoriev I.V."/>
            <person name="Hibbett D.S."/>
            <person name="Martin F."/>
            <person name="Nordberg H.P."/>
            <person name="Cantor M.N."/>
            <person name="Hua S.X."/>
        </authorList>
    </citation>
    <scope>NUCLEOTIDE SEQUENCE [LARGE SCALE GENOMIC DNA]</scope>
    <source>
        <strain evidence="3 4">Zn</strain>
    </source>
</reference>
<dbReference type="InterPro" id="IPR002937">
    <property type="entry name" value="Amino_oxidase"/>
</dbReference>
<dbReference type="Gene3D" id="3.50.50.60">
    <property type="entry name" value="FAD/NAD(P)-binding domain"/>
    <property type="match status" value="1"/>
</dbReference>
<organism evidence="3 4">
    <name type="scientific">Oidiodendron maius (strain Zn)</name>
    <dbReference type="NCBI Taxonomy" id="913774"/>
    <lineage>
        <taxon>Eukaryota</taxon>
        <taxon>Fungi</taxon>
        <taxon>Dikarya</taxon>
        <taxon>Ascomycota</taxon>
        <taxon>Pezizomycotina</taxon>
        <taxon>Leotiomycetes</taxon>
        <taxon>Leotiomycetes incertae sedis</taxon>
        <taxon>Myxotrichaceae</taxon>
        <taxon>Oidiodendron</taxon>
    </lineage>
</organism>
<dbReference type="InterPro" id="IPR050281">
    <property type="entry name" value="Flavin_monoamine_oxidase"/>
</dbReference>
<evidence type="ECO:0000313" key="3">
    <source>
        <dbReference type="EMBL" id="KIN06923.1"/>
    </source>
</evidence>
<dbReference type="InParanoid" id="A0A0C3DXT2"/>
<dbReference type="GO" id="GO:0009063">
    <property type="term" value="P:amino acid catabolic process"/>
    <property type="evidence" value="ECO:0007669"/>
    <property type="project" value="TreeGrafter"/>
</dbReference>
<dbReference type="PANTHER" id="PTHR10742:SF382">
    <property type="entry name" value="AMINE OXIDASE DOMAIN-CONTAINING PROTEIN"/>
    <property type="match status" value="1"/>
</dbReference>
<feature type="compositionally biased region" description="Polar residues" evidence="1">
    <location>
        <begin position="320"/>
        <end position="329"/>
    </location>
</feature>
<protein>
    <recommendedName>
        <fullName evidence="2">Amine oxidase domain-containing protein</fullName>
    </recommendedName>
</protein>
<keyword evidence="4" id="KW-1185">Reference proteome</keyword>
<reference evidence="4" key="2">
    <citation type="submission" date="2015-01" db="EMBL/GenBank/DDBJ databases">
        <title>Evolutionary Origins and Diversification of the Mycorrhizal Mutualists.</title>
        <authorList>
            <consortium name="DOE Joint Genome Institute"/>
            <consortium name="Mycorrhizal Genomics Consortium"/>
            <person name="Kohler A."/>
            <person name="Kuo A."/>
            <person name="Nagy L.G."/>
            <person name="Floudas D."/>
            <person name="Copeland A."/>
            <person name="Barry K.W."/>
            <person name="Cichocki N."/>
            <person name="Veneault-Fourrey C."/>
            <person name="LaButti K."/>
            <person name="Lindquist E.A."/>
            <person name="Lipzen A."/>
            <person name="Lundell T."/>
            <person name="Morin E."/>
            <person name="Murat C."/>
            <person name="Riley R."/>
            <person name="Ohm R."/>
            <person name="Sun H."/>
            <person name="Tunlid A."/>
            <person name="Henrissat B."/>
            <person name="Grigoriev I.V."/>
            <person name="Hibbett D.S."/>
            <person name="Martin F."/>
        </authorList>
    </citation>
    <scope>NUCLEOTIDE SEQUENCE [LARGE SCALE GENOMIC DNA]</scope>
    <source>
        <strain evidence="4">Zn</strain>
    </source>
</reference>
<proteinExistence type="predicted"/>
<dbReference type="AlphaFoldDB" id="A0A0C3DXT2"/>
<name>A0A0C3DXT2_OIDMZ</name>
<dbReference type="Gene3D" id="1.20.1440.240">
    <property type="match status" value="1"/>
</dbReference>
<feature type="region of interest" description="Disordered" evidence="1">
    <location>
        <begin position="300"/>
        <end position="329"/>
    </location>
</feature>
<dbReference type="Pfam" id="PF01593">
    <property type="entry name" value="Amino_oxidase"/>
    <property type="match status" value="2"/>
</dbReference>
<dbReference type="OrthoDB" id="7777654at2759"/>
<evidence type="ECO:0000313" key="4">
    <source>
        <dbReference type="Proteomes" id="UP000054321"/>
    </source>
</evidence>
<feature type="domain" description="Amine oxidase" evidence="2">
    <location>
        <begin position="194"/>
        <end position="249"/>
    </location>
</feature>
<dbReference type="SUPFAM" id="SSF54373">
    <property type="entry name" value="FAD-linked reductases, C-terminal domain"/>
    <property type="match status" value="1"/>
</dbReference>
<dbReference type="SUPFAM" id="SSF51905">
    <property type="entry name" value="FAD/NAD(P)-binding domain"/>
    <property type="match status" value="1"/>
</dbReference>
<dbReference type="HOGENOM" id="CLU_004498_8_2_1"/>
<feature type="domain" description="Amine oxidase" evidence="2">
    <location>
        <begin position="420"/>
        <end position="670"/>
    </location>
</feature>
<dbReference type="Proteomes" id="UP000054321">
    <property type="component" value="Unassembled WGS sequence"/>
</dbReference>
<dbReference type="InterPro" id="IPR036188">
    <property type="entry name" value="FAD/NAD-bd_sf"/>
</dbReference>
<dbReference type="GO" id="GO:0001716">
    <property type="term" value="F:L-amino-acid oxidase activity"/>
    <property type="evidence" value="ECO:0007669"/>
    <property type="project" value="TreeGrafter"/>
</dbReference>